<proteinExistence type="predicted"/>
<keyword evidence="3" id="KW-1185">Reference proteome</keyword>
<evidence type="ECO:0000313" key="3">
    <source>
        <dbReference type="Proteomes" id="UP000646484"/>
    </source>
</evidence>
<gene>
    <name evidence="2" type="ORF">H8S64_05990</name>
</gene>
<dbReference type="Proteomes" id="UP000646484">
    <property type="component" value="Unassembled WGS sequence"/>
</dbReference>
<organism evidence="2 3">
    <name type="scientific">Butyricimonas hominis</name>
    <dbReference type="NCBI Taxonomy" id="2763032"/>
    <lineage>
        <taxon>Bacteria</taxon>
        <taxon>Pseudomonadati</taxon>
        <taxon>Bacteroidota</taxon>
        <taxon>Bacteroidia</taxon>
        <taxon>Bacteroidales</taxon>
        <taxon>Odoribacteraceae</taxon>
        <taxon>Butyricimonas</taxon>
    </lineage>
</organism>
<dbReference type="InterPro" id="IPR008969">
    <property type="entry name" value="CarboxyPept-like_regulatory"/>
</dbReference>
<dbReference type="SUPFAM" id="SSF49464">
    <property type="entry name" value="Carboxypeptidase regulatory domain-like"/>
    <property type="match status" value="1"/>
</dbReference>
<feature type="chain" id="PRO_5047445100" evidence="1">
    <location>
        <begin position="22"/>
        <end position="394"/>
    </location>
</feature>
<keyword evidence="1" id="KW-0732">Signal</keyword>
<evidence type="ECO:0000256" key="1">
    <source>
        <dbReference type="SAM" id="SignalP"/>
    </source>
</evidence>
<name>A0ABR7CYG3_9BACT</name>
<accession>A0ABR7CYG3</accession>
<protein>
    <submittedName>
        <fullName evidence="2">Carboxypeptidase-like regulatory domain-containing protein</fullName>
    </submittedName>
</protein>
<dbReference type="Pfam" id="PF13715">
    <property type="entry name" value="CarbopepD_reg_2"/>
    <property type="match status" value="1"/>
</dbReference>
<dbReference type="Gene3D" id="2.60.40.1120">
    <property type="entry name" value="Carboxypeptidase-like, regulatory domain"/>
    <property type="match status" value="1"/>
</dbReference>
<evidence type="ECO:0000313" key="2">
    <source>
        <dbReference type="EMBL" id="MBC5620644.1"/>
    </source>
</evidence>
<dbReference type="EMBL" id="JACOOH010000002">
    <property type="protein sequence ID" value="MBC5620644.1"/>
    <property type="molecule type" value="Genomic_DNA"/>
</dbReference>
<reference evidence="2 3" key="1">
    <citation type="submission" date="2020-08" db="EMBL/GenBank/DDBJ databases">
        <title>Genome public.</title>
        <authorList>
            <person name="Liu C."/>
            <person name="Sun Q."/>
        </authorList>
    </citation>
    <scope>NUCLEOTIDE SEQUENCE [LARGE SCALE GENOMIC DNA]</scope>
    <source>
        <strain evidence="2 3">NSJ-56</strain>
    </source>
</reference>
<dbReference type="RefSeq" id="WP_099292414.1">
    <property type="nucleotide sequence ID" value="NZ_JACOOH010000002.1"/>
</dbReference>
<feature type="signal peptide" evidence="1">
    <location>
        <begin position="1"/>
        <end position="21"/>
    </location>
</feature>
<sequence>MNKKILSLLVLFFGVLFVAQAQNDGKIRVKGVVLDEVTRQPIEFANIGILGTVAGVATDMDGRFELVVSERLATYMMRVSAVGYASDEMKLYEARDKGEVQIFLKPMTYGIHEVDVTAESLVLKRLLQNVVNNIGRNYIPRPYNYEGYFEYGVRINDGEKKSKEAIVDIYDSEGYRRSNVEDAFKALNYNFSQVRRSEEMTSATDGLIFFDDIITADIVRNTRNILDLENYRDFKLKSKGKFLYEGDSVQIVTYECLKPSLSNSGTTFVTKYSGEIYVELKNYAVIKNVMRITSSAFNLLGRNLILAGNSPRHEVMATITTNYKKVSSYYFLSGVSMVYTYLDGSDRVKGEMQYQTTKVSVNNTTPIAGRVYFEEVPTDRNFWDRYTIYLEEEE</sequence>
<comment type="caution">
    <text evidence="2">The sequence shown here is derived from an EMBL/GenBank/DDBJ whole genome shotgun (WGS) entry which is preliminary data.</text>
</comment>